<dbReference type="EMBL" id="ACYE01000167">
    <property type="protein sequence ID" value="EFE41988.1"/>
    <property type="molecule type" value="Genomic_DNA"/>
</dbReference>
<feature type="compositionally biased region" description="Basic and acidic residues" evidence="1">
    <location>
        <begin position="90"/>
        <end position="107"/>
    </location>
</feature>
<dbReference type="Proteomes" id="UP000008383">
    <property type="component" value="Unassembled WGS sequence"/>
</dbReference>
<dbReference type="HOGENOM" id="CLU_1760122_0_0_1"/>
<protein>
    <submittedName>
        <fullName evidence="3">Uncharacterized protein</fullName>
    </submittedName>
</protein>
<feature type="transmembrane region" description="Helical" evidence="2">
    <location>
        <begin position="57"/>
        <end position="79"/>
    </location>
</feature>
<keyword evidence="2" id="KW-0812">Transmembrane</keyword>
<proteinExistence type="predicted"/>
<name>D4D828_TRIVH</name>
<evidence type="ECO:0000256" key="2">
    <source>
        <dbReference type="SAM" id="Phobius"/>
    </source>
</evidence>
<keyword evidence="4" id="KW-1185">Reference proteome</keyword>
<comment type="caution">
    <text evidence="3">The sequence shown here is derived from an EMBL/GenBank/DDBJ whole genome shotgun (WGS) entry which is preliminary data.</text>
</comment>
<evidence type="ECO:0000313" key="4">
    <source>
        <dbReference type="Proteomes" id="UP000008383"/>
    </source>
</evidence>
<evidence type="ECO:0000313" key="3">
    <source>
        <dbReference type="EMBL" id="EFE41988.1"/>
    </source>
</evidence>
<evidence type="ECO:0000256" key="1">
    <source>
        <dbReference type="SAM" id="MobiDB-lite"/>
    </source>
</evidence>
<dbReference type="RefSeq" id="XP_003022606.1">
    <property type="nucleotide sequence ID" value="XM_003022560.1"/>
</dbReference>
<dbReference type="KEGG" id="tve:TRV_03263"/>
<dbReference type="AlphaFoldDB" id="D4D828"/>
<gene>
    <name evidence="3" type="ORF">TRV_03263</name>
</gene>
<accession>D4D828</accession>
<keyword evidence="2" id="KW-1133">Transmembrane helix</keyword>
<sequence>MVPGTSQIYEGLLRCVSVPSTPSDWNITFWLSPWGRRAEPGREKGERRKKKKRNESLRLSSGVFLRFFFLQTGLVLLTYDGLSALYDDNYDSRTKDEGEKEREKKPEAGVKGSAVFLFLFFLPFHPPLVLSVNNRHARPSRMREMDAQ</sequence>
<reference evidence="4" key="1">
    <citation type="journal article" date="2011" name="Genome Biol.">
        <title>Comparative and functional genomics provide insights into the pathogenicity of dermatophytic fungi.</title>
        <authorList>
            <person name="Burmester A."/>
            <person name="Shelest E."/>
            <person name="Gloeckner G."/>
            <person name="Heddergott C."/>
            <person name="Schindler S."/>
            <person name="Staib P."/>
            <person name="Heidel A."/>
            <person name="Felder M."/>
            <person name="Petzold A."/>
            <person name="Szafranski K."/>
            <person name="Feuermann M."/>
            <person name="Pedruzzi I."/>
            <person name="Priebe S."/>
            <person name="Groth M."/>
            <person name="Winkler R."/>
            <person name="Li W."/>
            <person name="Kniemeyer O."/>
            <person name="Schroeckh V."/>
            <person name="Hertweck C."/>
            <person name="Hube B."/>
            <person name="White T.C."/>
            <person name="Platzer M."/>
            <person name="Guthke R."/>
            <person name="Heitman J."/>
            <person name="Woestemeyer J."/>
            <person name="Zipfel P.F."/>
            <person name="Monod M."/>
            <person name="Brakhage A.A."/>
        </authorList>
    </citation>
    <scope>NUCLEOTIDE SEQUENCE [LARGE SCALE GENOMIC DNA]</scope>
    <source>
        <strain evidence="4">HKI 0517</strain>
    </source>
</reference>
<organism evidence="3 4">
    <name type="scientific">Trichophyton verrucosum (strain HKI 0517)</name>
    <dbReference type="NCBI Taxonomy" id="663202"/>
    <lineage>
        <taxon>Eukaryota</taxon>
        <taxon>Fungi</taxon>
        <taxon>Dikarya</taxon>
        <taxon>Ascomycota</taxon>
        <taxon>Pezizomycotina</taxon>
        <taxon>Eurotiomycetes</taxon>
        <taxon>Eurotiomycetidae</taxon>
        <taxon>Onygenales</taxon>
        <taxon>Arthrodermataceae</taxon>
        <taxon>Trichophyton</taxon>
    </lineage>
</organism>
<dbReference type="GeneID" id="9581265"/>
<keyword evidence="2" id="KW-0472">Membrane</keyword>
<feature type="region of interest" description="Disordered" evidence="1">
    <location>
        <begin position="86"/>
        <end position="107"/>
    </location>
</feature>
<feature type="transmembrane region" description="Helical" evidence="2">
    <location>
        <begin position="114"/>
        <end position="133"/>
    </location>
</feature>